<name>A0A9D1SFE3_9FIRM</name>
<sequence>MKVLAIDTSSFPASAAIAEDGVMLGEYVIRNKRKHSQNIMVMVERLFDDLELDISDIDVFAATVGPGSFTGLRIGIATVRAFAQACGKKCVAVNTLEALAYNFVCSDLKVVSMLDARRDEVFAAAYVFMGNEMCEIQEPCVMTVSECLEEFGTEGVIYAGDGALKNADAIRGAGGIIAPCSHSETRAASAAALAMERARNGGAADYGSIKPLYLRKSQAEREYEKKARKSAE</sequence>
<dbReference type="Proteomes" id="UP000824109">
    <property type="component" value="Unassembled WGS sequence"/>
</dbReference>
<dbReference type="InterPro" id="IPR022496">
    <property type="entry name" value="T6A_TsaB"/>
</dbReference>
<gene>
    <name evidence="2" type="primary">tsaB</name>
    <name evidence="2" type="ORF">IAA61_07410</name>
</gene>
<evidence type="ECO:0000313" key="3">
    <source>
        <dbReference type="Proteomes" id="UP000824109"/>
    </source>
</evidence>
<dbReference type="CDD" id="cd24032">
    <property type="entry name" value="ASKHA_NBD_TsaB"/>
    <property type="match status" value="1"/>
</dbReference>
<comment type="caution">
    <text evidence="2">The sequence shown here is derived from an EMBL/GenBank/DDBJ whole genome shotgun (WGS) entry which is preliminary data.</text>
</comment>
<organism evidence="2 3">
    <name type="scientific">Candidatus Ornithomonoglobus merdipullorum</name>
    <dbReference type="NCBI Taxonomy" id="2840895"/>
    <lineage>
        <taxon>Bacteria</taxon>
        <taxon>Bacillati</taxon>
        <taxon>Bacillota</taxon>
        <taxon>Clostridia</taxon>
        <taxon>Candidatus Ornithomonoglobus</taxon>
    </lineage>
</organism>
<dbReference type="AlphaFoldDB" id="A0A9D1SFE3"/>
<proteinExistence type="predicted"/>
<dbReference type="GO" id="GO:0002949">
    <property type="term" value="P:tRNA threonylcarbamoyladenosine modification"/>
    <property type="evidence" value="ECO:0007669"/>
    <property type="project" value="InterPro"/>
</dbReference>
<dbReference type="InterPro" id="IPR000905">
    <property type="entry name" value="Gcp-like_dom"/>
</dbReference>
<dbReference type="GO" id="GO:0005829">
    <property type="term" value="C:cytosol"/>
    <property type="evidence" value="ECO:0007669"/>
    <property type="project" value="TreeGrafter"/>
</dbReference>
<feature type="domain" description="Gcp-like" evidence="1">
    <location>
        <begin position="32"/>
        <end position="148"/>
    </location>
</feature>
<dbReference type="SUPFAM" id="SSF53067">
    <property type="entry name" value="Actin-like ATPase domain"/>
    <property type="match status" value="2"/>
</dbReference>
<dbReference type="Gene3D" id="3.30.420.40">
    <property type="match status" value="2"/>
</dbReference>
<protein>
    <submittedName>
        <fullName evidence="2">tRNA (Adenosine(37)-N6)-threonylcarbamoyltransferase complex dimerization subunit type 1 TsaB</fullName>
    </submittedName>
</protein>
<dbReference type="PANTHER" id="PTHR11735:SF11">
    <property type="entry name" value="TRNA THREONYLCARBAMOYLADENOSINE BIOSYNTHESIS PROTEIN TSAB"/>
    <property type="match status" value="1"/>
</dbReference>
<dbReference type="InterPro" id="IPR043129">
    <property type="entry name" value="ATPase_NBD"/>
</dbReference>
<dbReference type="NCBIfam" id="TIGR03725">
    <property type="entry name" value="T6A_YeaZ"/>
    <property type="match status" value="1"/>
</dbReference>
<dbReference type="PANTHER" id="PTHR11735">
    <property type="entry name" value="TRNA N6-ADENOSINE THREONYLCARBAMOYLTRANSFERASE"/>
    <property type="match status" value="1"/>
</dbReference>
<evidence type="ECO:0000259" key="1">
    <source>
        <dbReference type="Pfam" id="PF00814"/>
    </source>
</evidence>
<evidence type="ECO:0000313" key="2">
    <source>
        <dbReference type="EMBL" id="HIU57623.1"/>
    </source>
</evidence>
<reference evidence="2" key="2">
    <citation type="journal article" date="2021" name="PeerJ">
        <title>Extensive microbial diversity within the chicken gut microbiome revealed by metagenomics and culture.</title>
        <authorList>
            <person name="Gilroy R."/>
            <person name="Ravi A."/>
            <person name="Getino M."/>
            <person name="Pursley I."/>
            <person name="Horton D.L."/>
            <person name="Alikhan N.F."/>
            <person name="Baker D."/>
            <person name="Gharbi K."/>
            <person name="Hall N."/>
            <person name="Watson M."/>
            <person name="Adriaenssens E.M."/>
            <person name="Foster-Nyarko E."/>
            <person name="Jarju S."/>
            <person name="Secka A."/>
            <person name="Antonio M."/>
            <person name="Oren A."/>
            <person name="Chaudhuri R.R."/>
            <person name="La Ragione R."/>
            <person name="Hildebrand F."/>
            <person name="Pallen M.J."/>
        </authorList>
    </citation>
    <scope>NUCLEOTIDE SEQUENCE</scope>
    <source>
        <strain evidence="2">USAMLcec3-3695</strain>
    </source>
</reference>
<reference evidence="2" key="1">
    <citation type="submission" date="2020-10" db="EMBL/GenBank/DDBJ databases">
        <authorList>
            <person name="Gilroy R."/>
        </authorList>
    </citation>
    <scope>NUCLEOTIDE SEQUENCE</scope>
    <source>
        <strain evidence="2">USAMLcec3-3695</strain>
    </source>
</reference>
<dbReference type="EMBL" id="DVNB01000078">
    <property type="protein sequence ID" value="HIU57623.1"/>
    <property type="molecule type" value="Genomic_DNA"/>
</dbReference>
<accession>A0A9D1SFE3</accession>
<dbReference type="Pfam" id="PF00814">
    <property type="entry name" value="TsaD"/>
    <property type="match status" value="1"/>
</dbReference>